<reference evidence="6" key="1">
    <citation type="journal article" date="2015" name="Proc. Natl. Acad. Sci. U.S.A.">
        <title>Networks of energetic and metabolic interactions define dynamics in microbial communities.</title>
        <authorList>
            <person name="Embree M."/>
            <person name="Liu J.K."/>
            <person name="Al-Bassam M.M."/>
            <person name="Zengler K."/>
        </authorList>
    </citation>
    <scope>NUCLEOTIDE SEQUENCE</scope>
</reference>
<keyword evidence="4" id="KW-0472">Membrane</keyword>
<keyword evidence="2" id="KW-0442">Lipid degradation</keyword>
<evidence type="ECO:0000256" key="4">
    <source>
        <dbReference type="SAM" id="Phobius"/>
    </source>
</evidence>
<keyword evidence="3" id="KW-0443">Lipid metabolism</keyword>
<sequence length="556" mass="60950">MHRSGIVLILLLLSSPALAVRIVEFCPDPYSPGDPDEYIVLRGIGGLDGIVVSDGEGGFRFPASCRISGDITVARNGPAFAETHGYPPDYEWYDYSPAIPDVIRSGTLQLANKADQLLLYDHGRLVQEVAWPRDVAARQGQVHYLEEEGWDPRVLMIGQSRFSTAVFHGVDGVVFVSPDCSLAIYEESVLAAQNELLVNVYEFSSTRMVQLLSDARVRGVEVNVLLEGGPVGGISSEEKGAITSLQAAGIPVLMMASGNAAHPPYRFNHAKYLVIDQSQVFITSENFKSHGFPEAGRSGNRGWGVVLEDAGLARYFATVYTHDATGGWCSEPTFPGGDEEYTWAAQYKVEFSPYRFSGATVIPVLSPDTSYLISELIRNASESVDIEQAYITNASDGTFNPYLLESIDAARRGVSVRILLDSYYYNVDGPEDNDEMVRVLNVLAAREKIPLEARCADLSGNNLVKIHNKGVVVDKRWALVSSINWNDNSPTFNREAGVIIDHPGVAGHLTRVFEDDWEGSANQGPQSGPDRLRITLCAVVLAVLAILAYVRRKRRF</sequence>
<dbReference type="InterPro" id="IPR025202">
    <property type="entry name" value="PLD-like_dom"/>
</dbReference>
<dbReference type="GO" id="GO:0034587">
    <property type="term" value="P:piRNA processing"/>
    <property type="evidence" value="ECO:0007669"/>
    <property type="project" value="TreeGrafter"/>
</dbReference>
<dbReference type="GO" id="GO:0005739">
    <property type="term" value="C:mitochondrion"/>
    <property type="evidence" value="ECO:0007669"/>
    <property type="project" value="TreeGrafter"/>
</dbReference>
<dbReference type="InterPro" id="IPR001736">
    <property type="entry name" value="PLipase_D/transphosphatidylase"/>
</dbReference>
<feature type="domain" description="PLD phosphodiesterase" evidence="5">
    <location>
        <begin position="264"/>
        <end position="291"/>
    </location>
</feature>
<dbReference type="Pfam" id="PF13091">
    <property type="entry name" value="PLDc_2"/>
    <property type="match status" value="2"/>
</dbReference>
<gene>
    <name evidence="6" type="ORF">ASZ90_017042</name>
</gene>
<dbReference type="Gene3D" id="3.30.870.10">
    <property type="entry name" value="Endonuclease Chain A"/>
    <property type="match status" value="2"/>
</dbReference>
<feature type="transmembrane region" description="Helical" evidence="4">
    <location>
        <begin position="532"/>
        <end position="550"/>
    </location>
</feature>
<organism evidence="6">
    <name type="scientific">hydrocarbon metagenome</name>
    <dbReference type="NCBI Taxonomy" id="938273"/>
    <lineage>
        <taxon>unclassified sequences</taxon>
        <taxon>metagenomes</taxon>
        <taxon>ecological metagenomes</taxon>
    </lineage>
</organism>
<evidence type="ECO:0000256" key="1">
    <source>
        <dbReference type="ARBA" id="ARBA00022801"/>
    </source>
</evidence>
<name>A0A0W8EAR8_9ZZZZ</name>
<dbReference type="PANTHER" id="PTHR43856">
    <property type="entry name" value="CARDIOLIPIN HYDROLASE"/>
    <property type="match status" value="1"/>
</dbReference>
<accession>A0A0W8EAR8</accession>
<keyword evidence="4" id="KW-0812">Transmembrane</keyword>
<proteinExistence type="predicted"/>
<dbReference type="InterPro" id="IPR051406">
    <property type="entry name" value="PLD_domain"/>
</dbReference>
<feature type="domain" description="PLD phosphodiesterase" evidence="5">
    <location>
        <begin position="462"/>
        <end position="489"/>
    </location>
</feature>
<dbReference type="GO" id="GO:0016891">
    <property type="term" value="F:RNA endonuclease activity producing 5'-phosphomonoesters, hydrolytic mechanism"/>
    <property type="evidence" value="ECO:0007669"/>
    <property type="project" value="TreeGrafter"/>
</dbReference>
<comment type="caution">
    <text evidence="6">The sequence shown here is derived from an EMBL/GenBank/DDBJ whole genome shotgun (WGS) entry which is preliminary data.</text>
</comment>
<evidence type="ECO:0000259" key="5">
    <source>
        <dbReference type="PROSITE" id="PS50035"/>
    </source>
</evidence>
<evidence type="ECO:0000313" key="6">
    <source>
        <dbReference type="EMBL" id="KUG05537.1"/>
    </source>
</evidence>
<dbReference type="PROSITE" id="PS50035">
    <property type="entry name" value="PLD"/>
    <property type="match status" value="2"/>
</dbReference>
<dbReference type="AlphaFoldDB" id="A0A0W8EAR8"/>
<evidence type="ECO:0000256" key="3">
    <source>
        <dbReference type="ARBA" id="ARBA00023098"/>
    </source>
</evidence>
<protein>
    <recommendedName>
        <fullName evidence="5">PLD phosphodiesterase domain-containing protein</fullName>
    </recommendedName>
</protein>
<dbReference type="SMART" id="SM00155">
    <property type="entry name" value="PLDc"/>
    <property type="match status" value="2"/>
</dbReference>
<evidence type="ECO:0000256" key="2">
    <source>
        <dbReference type="ARBA" id="ARBA00022963"/>
    </source>
</evidence>
<keyword evidence="1" id="KW-0378">Hydrolase</keyword>
<dbReference type="PANTHER" id="PTHR43856:SF1">
    <property type="entry name" value="MITOCHONDRIAL CARDIOLIPIN HYDROLASE"/>
    <property type="match status" value="1"/>
</dbReference>
<dbReference type="SUPFAM" id="SSF56024">
    <property type="entry name" value="Phospholipase D/nuclease"/>
    <property type="match status" value="2"/>
</dbReference>
<dbReference type="CDD" id="cd09128">
    <property type="entry name" value="PLDc_unchar1_2"/>
    <property type="match status" value="1"/>
</dbReference>
<keyword evidence="4" id="KW-1133">Transmembrane helix</keyword>
<dbReference type="EMBL" id="LNQE01001808">
    <property type="protein sequence ID" value="KUG05537.1"/>
    <property type="molecule type" value="Genomic_DNA"/>
</dbReference>
<dbReference type="GO" id="GO:0016042">
    <property type="term" value="P:lipid catabolic process"/>
    <property type="evidence" value="ECO:0007669"/>
    <property type="project" value="UniProtKB-KW"/>
</dbReference>